<evidence type="ECO:0000313" key="7">
    <source>
        <dbReference type="Proteomes" id="UP001219518"/>
    </source>
</evidence>
<evidence type="ECO:0000313" key="6">
    <source>
        <dbReference type="EMBL" id="KAK3927235.1"/>
    </source>
</evidence>
<evidence type="ECO:0000259" key="3">
    <source>
        <dbReference type="Pfam" id="PF21787"/>
    </source>
</evidence>
<dbReference type="AlphaFoldDB" id="A0AAE1HTM7"/>
<feature type="region of interest" description="Disordered" evidence="2">
    <location>
        <begin position="1"/>
        <end position="29"/>
    </location>
</feature>
<evidence type="ECO:0000256" key="2">
    <source>
        <dbReference type="SAM" id="MobiDB-lite"/>
    </source>
</evidence>
<dbReference type="Pfam" id="PF21789">
    <property type="entry name" value="TNP-like_RNaseH_C"/>
    <property type="match status" value="1"/>
</dbReference>
<keyword evidence="1" id="KW-0175">Coiled coil</keyword>
<gene>
    <name evidence="6" type="ORF">KUF71_002782</name>
</gene>
<organism evidence="6 7">
    <name type="scientific">Frankliniella fusca</name>
    <dbReference type="NCBI Taxonomy" id="407009"/>
    <lineage>
        <taxon>Eukaryota</taxon>
        <taxon>Metazoa</taxon>
        <taxon>Ecdysozoa</taxon>
        <taxon>Arthropoda</taxon>
        <taxon>Hexapoda</taxon>
        <taxon>Insecta</taxon>
        <taxon>Pterygota</taxon>
        <taxon>Neoptera</taxon>
        <taxon>Paraneoptera</taxon>
        <taxon>Thysanoptera</taxon>
        <taxon>Terebrantia</taxon>
        <taxon>Thripoidea</taxon>
        <taxon>Thripidae</taxon>
        <taxon>Frankliniella</taxon>
    </lineage>
</organism>
<dbReference type="EMBL" id="JAHWGI010001284">
    <property type="protein sequence ID" value="KAK3927235.1"/>
    <property type="molecule type" value="Genomic_DNA"/>
</dbReference>
<comment type="caution">
    <text evidence="6">The sequence shown here is derived from an EMBL/GenBank/DDBJ whole genome shotgun (WGS) entry which is preliminary data.</text>
</comment>
<feature type="domain" description="Transposable element P transposase-like RNase H" evidence="3">
    <location>
        <begin position="422"/>
        <end position="570"/>
    </location>
</feature>
<protein>
    <submittedName>
        <fullName evidence="6">Transposable element P transposase</fullName>
    </submittedName>
</protein>
<feature type="compositionally biased region" description="Basic residues" evidence="2">
    <location>
        <begin position="1"/>
        <end position="20"/>
    </location>
</feature>
<reference evidence="6" key="1">
    <citation type="submission" date="2021-07" db="EMBL/GenBank/DDBJ databases">
        <authorList>
            <person name="Catto M.A."/>
            <person name="Jacobson A."/>
            <person name="Kennedy G."/>
            <person name="Labadie P."/>
            <person name="Hunt B.G."/>
            <person name="Srinivasan R."/>
        </authorList>
    </citation>
    <scope>NUCLEOTIDE SEQUENCE</scope>
    <source>
        <strain evidence="6">PL_HMW_Pooled</strain>
        <tissue evidence="6">Head</tissue>
    </source>
</reference>
<feature type="domain" description="Transposable element P transposase-like RNase H C-terminal" evidence="5">
    <location>
        <begin position="840"/>
        <end position="868"/>
    </location>
</feature>
<sequence length="916" mass="103997">MGKVPVRKRLKAVKKGRKKVTVQSESSTEQSGELLVSPLVLTLDPVTESHSSIDNDLSKSQNLLSLDGSSVMDIVLHSNPQPISSGSTDLESQLECDSSSEPVIKPLPCPDLKVIEDLKKKVDLFLWSNWVSVIESDGLSVLLLSRDRPRVTQRHIFFQYSGLIDISVHCHEINSDPYIKDVAPVHLTESTVDEFVDRVICVVSKVRLMEVCAGVDSVRFESVRELCPGGNNDKNPYREMRYVETFRSTKCKYLVTSRTWRCHECSRMLRPLQTRLAAAAQQKRHSFTPNICLTEEQKLQKLKDQHRELDCARKKIQDLHTKIHSLVKKEGVPVDEELYGDLKSILDSHKLTPAQEIFLHQQVKASALKNKCGMRWHPTMIRLALSLHLTSPAAYQLLRDTGMVKLPSSRTLYDYSHVKPTKEGIDFDIIDSVAKKLENVEQHKRYHVILADEMYISKNLVFQKSSGRIVGYTKLDEADREVRALNEYLDDPNSFEGKTTEEIADKVLCYMIKGTSNGIKEVVASYAVKNVSCNQMYLWSWRVIGALERNGIKVVAFVCDGSTTNRAFINLHTPVTKLNSGIVIDTVNKAAPDRVLYFMSDVAHLLKTIRNCFYKSRNDKSKGKRCMKRRGKRIVWDFIIRLYKEEKNRSLRKAYKLSPVNVFPDSFSCMKVCYAAQVLSRTVGHELKRKNYPGVSETVKFIFEVNDWFDRLNGAHSSVGKKKRNSNLDPYTSRDDPRFQQLEEFLKYLDDWKAEAYSSNASVCNSVNESGFMNESDLSEADVSFNPVEDVNDDDDDTKAGQRILSHQTLVGIETTTRSFIKCVQFLIDEGTSFINARIFSQDPLEQHFSKQRAGGGGSTNPNLWKFLSKSKAIHIQGQLGIKRRKGNSAETETEVQVTTEPLAKRKSVKTQKISL</sequence>
<dbReference type="Pfam" id="PF21787">
    <property type="entry name" value="TNP-like_RNaseH_N"/>
    <property type="match status" value="1"/>
</dbReference>
<evidence type="ECO:0000256" key="1">
    <source>
        <dbReference type="SAM" id="Coils"/>
    </source>
</evidence>
<proteinExistence type="predicted"/>
<feature type="domain" description="Transposable element P transposase-like GTP-binding insertion" evidence="4">
    <location>
        <begin position="603"/>
        <end position="716"/>
    </location>
</feature>
<evidence type="ECO:0000259" key="5">
    <source>
        <dbReference type="Pfam" id="PF21789"/>
    </source>
</evidence>
<reference evidence="6" key="2">
    <citation type="journal article" date="2023" name="BMC Genomics">
        <title>Pest status, molecular evolution, and epigenetic factors derived from the genome assembly of Frankliniella fusca, a thysanopteran phytovirus vector.</title>
        <authorList>
            <person name="Catto M.A."/>
            <person name="Labadie P.E."/>
            <person name="Jacobson A.L."/>
            <person name="Kennedy G.G."/>
            <person name="Srinivasan R."/>
            <person name="Hunt B.G."/>
        </authorList>
    </citation>
    <scope>NUCLEOTIDE SEQUENCE</scope>
    <source>
        <strain evidence="6">PL_HMW_Pooled</strain>
    </source>
</reference>
<keyword evidence="7" id="KW-1185">Reference proteome</keyword>
<accession>A0AAE1HTM7</accession>
<dbReference type="Pfam" id="PF21788">
    <property type="entry name" value="TNP-like_GBD"/>
    <property type="match status" value="1"/>
</dbReference>
<dbReference type="Proteomes" id="UP001219518">
    <property type="component" value="Unassembled WGS sequence"/>
</dbReference>
<dbReference type="InterPro" id="IPR048367">
    <property type="entry name" value="TNP-like_RNaseH_C"/>
</dbReference>
<name>A0AAE1HTM7_9NEOP</name>
<feature type="coiled-coil region" evidence="1">
    <location>
        <begin position="292"/>
        <end position="322"/>
    </location>
</feature>
<evidence type="ECO:0000259" key="4">
    <source>
        <dbReference type="Pfam" id="PF21788"/>
    </source>
</evidence>
<dbReference type="InterPro" id="IPR048365">
    <property type="entry name" value="TNP-like_RNaseH_N"/>
</dbReference>
<dbReference type="InterPro" id="IPR048366">
    <property type="entry name" value="TNP-like_GBD"/>
</dbReference>